<dbReference type="PROSITE" id="PS51103">
    <property type="entry name" value="PTS_EIIC_TYPE_1"/>
    <property type="match status" value="1"/>
</dbReference>
<feature type="domain" description="PTS EIIB type-1" evidence="14">
    <location>
        <begin position="4"/>
        <end position="86"/>
    </location>
</feature>
<dbReference type="PANTHER" id="PTHR30175:SF1">
    <property type="entry name" value="PTS SYSTEM ARBUTIN-, CELLOBIOSE-, AND SALICIN-SPECIFIC EIIBC COMPONENT-RELATED"/>
    <property type="match status" value="1"/>
</dbReference>
<name>A0A3S2W5J1_9BACI</name>
<dbReference type="Proteomes" id="UP000288024">
    <property type="component" value="Unassembled WGS sequence"/>
</dbReference>
<evidence type="ECO:0000256" key="2">
    <source>
        <dbReference type="ARBA" id="ARBA00022448"/>
    </source>
</evidence>
<dbReference type="FunFam" id="2.70.70.10:FF:000001">
    <property type="entry name" value="PTS system glucose-specific IIA component"/>
    <property type="match status" value="1"/>
</dbReference>
<feature type="transmembrane region" description="Helical" evidence="12">
    <location>
        <begin position="173"/>
        <end position="195"/>
    </location>
</feature>
<dbReference type="EMBL" id="RZTZ01000002">
    <property type="protein sequence ID" value="RVT65219.1"/>
    <property type="molecule type" value="Genomic_DNA"/>
</dbReference>
<feature type="domain" description="PTS EIIA type-1" evidence="13">
    <location>
        <begin position="494"/>
        <end position="598"/>
    </location>
</feature>
<dbReference type="Pfam" id="PF00367">
    <property type="entry name" value="PTS_EIIB"/>
    <property type="match status" value="1"/>
</dbReference>
<evidence type="ECO:0000256" key="3">
    <source>
        <dbReference type="ARBA" id="ARBA00022475"/>
    </source>
</evidence>
<evidence type="ECO:0000256" key="4">
    <source>
        <dbReference type="ARBA" id="ARBA00022597"/>
    </source>
</evidence>
<dbReference type="GO" id="GO:0008982">
    <property type="term" value="F:protein-N(PI)-phosphohistidine-sugar phosphotransferase activity"/>
    <property type="evidence" value="ECO:0007669"/>
    <property type="project" value="InterPro"/>
</dbReference>
<dbReference type="GO" id="GO:0009401">
    <property type="term" value="P:phosphoenolpyruvate-dependent sugar phosphotransferase system"/>
    <property type="evidence" value="ECO:0007669"/>
    <property type="project" value="UniProtKB-KW"/>
</dbReference>
<feature type="transmembrane region" description="Helical" evidence="12">
    <location>
        <begin position="239"/>
        <end position="264"/>
    </location>
</feature>
<keyword evidence="7 12" id="KW-0812">Transmembrane</keyword>
<keyword evidence="6" id="KW-0598">Phosphotransferase system</keyword>
<reference evidence="16 17" key="1">
    <citation type="submission" date="2019-01" db="EMBL/GenBank/DDBJ databases">
        <title>Bacillus sp. M5HDSG1-1, whole genome shotgun sequence.</title>
        <authorList>
            <person name="Tuo L."/>
        </authorList>
    </citation>
    <scope>NUCLEOTIDE SEQUENCE [LARGE SCALE GENOMIC DNA]</scope>
    <source>
        <strain evidence="16 17">M5HDSG1-1</strain>
    </source>
</reference>
<evidence type="ECO:0000256" key="5">
    <source>
        <dbReference type="ARBA" id="ARBA00022679"/>
    </source>
</evidence>
<keyword evidence="9 12" id="KW-1133">Transmembrane helix</keyword>
<gene>
    <name evidence="16" type="ORF">EM808_06840</name>
</gene>
<dbReference type="RefSeq" id="WP_127737439.1">
    <property type="nucleotide sequence ID" value="NZ_CP196002.1"/>
</dbReference>
<evidence type="ECO:0000259" key="14">
    <source>
        <dbReference type="PROSITE" id="PS51098"/>
    </source>
</evidence>
<dbReference type="Gene3D" id="3.30.1360.60">
    <property type="entry name" value="Glucose permease domain IIB"/>
    <property type="match status" value="1"/>
</dbReference>
<dbReference type="FunFam" id="3.30.1360.60:FF:000001">
    <property type="entry name" value="PTS system glucose-specific IIBC component PtsG"/>
    <property type="match status" value="1"/>
</dbReference>
<dbReference type="InterPro" id="IPR018113">
    <property type="entry name" value="PTrfase_EIIB_Cys"/>
</dbReference>
<dbReference type="InterPro" id="IPR013013">
    <property type="entry name" value="PTS_EIIC_1"/>
</dbReference>
<feature type="active site" description="Phosphocysteine intermediate; for EIIB activity" evidence="11">
    <location>
        <position position="26"/>
    </location>
</feature>
<dbReference type="PROSITE" id="PS01035">
    <property type="entry name" value="PTS_EIIB_TYPE_1_CYS"/>
    <property type="match status" value="1"/>
</dbReference>
<dbReference type="GO" id="GO:0090589">
    <property type="term" value="F:protein-phosphocysteine-trehalose phosphotransferase system transporter activity"/>
    <property type="evidence" value="ECO:0007669"/>
    <property type="project" value="TreeGrafter"/>
</dbReference>
<keyword evidence="5" id="KW-0808">Transferase</keyword>
<evidence type="ECO:0000259" key="15">
    <source>
        <dbReference type="PROSITE" id="PS51103"/>
    </source>
</evidence>
<feature type="transmembrane region" description="Helical" evidence="12">
    <location>
        <begin position="423"/>
        <end position="444"/>
    </location>
</feature>
<dbReference type="InterPro" id="IPR003352">
    <property type="entry name" value="PTS_EIIC"/>
</dbReference>
<dbReference type="NCBIfam" id="TIGR01995">
    <property type="entry name" value="PTS-II-ABC-beta"/>
    <property type="match status" value="1"/>
</dbReference>
<feature type="transmembrane region" description="Helical" evidence="12">
    <location>
        <begin position="142"/>
        <end position="166"/>
    </location>
</feature>
<dbReference type="GO" id="GO:0015771">
    <property type="term" value="P:trehalose transport"/>
    <property type="evidence" value="ECO:0007669"/>
    <property type="project" value="TreeGrafter"/>
</dbReference>
<dbReference type="PANTHER" id="PTHR30175">
    <property type="entry name" value="PHOSPHOTRANSFERASE SYSTEM TRANSPORT PROTEIN"/>
    <property type="match status" value="1"/>
</dbReference>
<keyword evidence="2" id="KW-0813">Transport</keyword>
<evidence type="ECO:0000256" key="11">
    <source>
        <dbReference type="PROSITE-ProRule" id="PRU00421"/>
    </source>
</evidence>
<evidence type="ECO:0000256" key="10">
    <source>
        <dbReference type="ARBA" id="ARBA00023136"/>
    </source>
</evidence>
<comment type="caution">
    <text evidence="16">The sequence shown here is derived from an EMBL/GenBank/DDBJ whole genome shotgun (WGS) entry which is preliminary data.</text>
</comment>
<feature type="transmembrane region" description="Helical" evidence="12">
    <location>
        <begin position="352"/>
        <end position="373"/>
    </location>
</feature>
<organism evidence="16 17">
    <name type="scientific">Niallia taxi</name>
    <dbReference type="NCBI Taxonomy" id="2499688"/>
    <lineage>
        <taxon>Bacteria</taxon>
        <taxon>Bacillati</taxon>
        <taxon>Bacillota</taxon>
        <taxon>Bacilli</taxon>
        <taxon>Bacillales</taxon>
        <taxon>Bacillaceae</taxon>
        <taxon>Niallia</taxon>
    </lineage>
</organism>
<dbReference type="SUPFAM" id="SSF51261">
    <property type="entry name" value="Duplicated hybrid motif"/>
    <property type="match status" value="1"/>
</dbReference>
<accession>A0A3S2W5J1</accession>
<dbReference type="CDD" id="cd00210">
    <property type="entry name" value="PTS_IIA_glc"/>
    <property type="match status" value="1"/>
</dbReference>
<dbReference type="Pfam" id="PF02378">
    <property type="entry name" value="PTS_EIIC"/>
    <property type="match status" value="1"/>
</dbReference>
<dbReference type="NCBIfam" id="TIGR00830">
    <property type="entry name" value="PTBA"/>
    <property type="match status" value="1"/>
</dbReference>
<keyword evidence="3" id="KW-1003">Cell membrane</keyword>
<evidence type="ECO:0000256" key="9">
    <source>
        <dbReference type="ARBA" id="ARBA00022989"/>
    </source>
</evidence>
<evidence type="ECO:0000256" key="12">
    <source>
        <dbReference type="SAM" id="Phobius"/>
    </source>
</evidence>
<evidence type="ECO:0000256" key="8">
    <source>
        <dbReference type="ARBA" id="ARBA00022777"/>
    </source>
</evidence>
<feature type="transmembrane region" description="Helical" evidence="12">
    <location>
        <begin position="207"/>
        <end position="227"/>
    </location>
</feature>
<feature type="domain" description="PTS EIIC type-1" evidence="15">
    <location>
        <begin position="104"/>
        <end position="460"/>
    </location>
</feature>
<dbReference type="InterPro" id="IPR050558">
    <property type="entry name" value="PTS_Sugar-Specific_Components"/>
</dbReference>
<evidence type="ECO:0000259" key="13">
    <source>
        <dbReference type="PROSITE" id="PS51093"/>
    </source>
</evidence>
<dbReference type="InterPro" id="IPR036878">
    <property type="entry name" value="Glu_permease_IIB"/>
</dbReference>
<feature type="transmembrane region" description="Helical" evidence="12">
    <location>
        <begin position="380"/>
        <end position="403"/>
    </location>
</feature>
<feature type="transmembrane region" description="Helical" evidence="12">
    <location>
        <begin position="319"/>
        <end position="340"/>
    </location>
</feature>
<dbReference type="CDD" id="cd00212">
    <property type="entry name" value="PTS_IIB_glc"/>
    <property type="match status" value="1"/>
</dbReference>
<dbReference type="PROSITE" id="PS00371">
    <property type="entry name" value="PTS_EIIA_TYPE_1_HIS"/>
    <property type="match status" value="1"/>
</dbReference>
<dbReference type="Gene3D" id="2.70.70.10">
    <property type="entry name" value="Glucose Permease (Domain IIA)"/>
    <property type="match status" value="1"/>
</dbReference>
<evidence type="ECO:0000256" key="1">
    <source>
        <dbReference type="ARBA" id="ARBA00004651"/>
    </source>
</evidence>
<dbReference type="InterPro" id="IPR011297">
    <property type="entry name" value="PTS_IIABC_b_glu"/>
</dbReference>
<dbReference type="AlphaFoldDB" id="A0A3S2W5J1"/>
<dbReference type="InterPro" id="IPR011055">
    <property type="entry name" value="Dup_hybrid_motif"/>
</dbReference>
<proteinExistence type="predicted"/>
<evidence type="ECO:0000256" key="7">
    <source>
        <dbReference type="ARBA" id="ARBA00022692"/>
    </source>
</evidence>
<evidence type="ECO:0000313" key="17">
    <source>
        <dbReference type="Proteomes" id="UP000288024"/>
    </source>
</evidence>
<protein>
    <submittedName>
        <fullName evidence="16">PTS beta-glucoside transporter subunit EIIBCA</fullName>
    </submittedName>
</protein>
<dbReference type="PROSITE" id="PS51093">
    <property type="entry name" value="PTS_EIIA_TYPE_1"/>
    <property type="match status" value="1"/>
</dbReference>
<comment type="subcellular location">
    <subcellularLocation>
        <location evidence="1">Cell membrane</location>
        <topology evidence="1">Multi-pass membrane protein</topology>
    </subcellularLocation>
</comment>
<keyword evidence="4" id="KW-0762">Sugar transport</keyword>
<dbReference type="InterPro" id="IPR001127">
    <property type="entry name" value="PTS_EIIA_1_perm"/>
</dbReference>
<evidence type="ECO:0000313" key="16">
    <source>
        <dbReference type="EMBL" id="RVT65219.1"/>
    </source>
</evidence>
<keyword evidence="8" id="KW-0418">Kinase</keyword>
<dbReference type="InterPro" id="IPR001996">
    <property type="entry name" value="PTS_IIB_1"/>
</dbReference>
<feature type="transmembrane region" description="Helical" evidence="12">
    <location>
        <begin position="284"/>
        <end position="307"/>
    </location>
</feature>
<keyword evidence="17" id="KW-1185">Reference proteome</keyword>
<evidence type="ECO:0000256" key="6">
    <source>
        <dbReference type="ARBA" id="ARBA00022683"/>
    </source>
</evidence>
<keyword evidence="10 12" id="KW-0472">Membrane</keyword>
<feature type="transmembrane region" description="Helical" evidence="12">
    <location>
        <begin position="113"/>
        <end position="136"/>
    </location>
</feature>
<dbReference type="Pfam" id="PF00358">
    <property type="entry name" value="PTS_EIIA_1"/>
    <property type="match status" value="1"/>
</dbReference>
<dbReference type="PROSITE" id="PS51098">
    <property type="entry name" value="PTS_EIIB_TYPE_1"/>
    <property type="match status" value="1"/>
</dbReference>
<sequence length="625" mass="65499">MDYNKLSKDILQQVGGEENVDNVIHCMTRLRFNLKDNSKANRPQIEALEGVMGTNISGSQFQIIIGNDVPKVYKGIIDNSKLSGEKTSGGSSGQKKNPISAVFDVISGVFTPILPAIAGAGMIKGILAILVALGWLSNTSQTYIILTAVGDGAFYFLPIILAVSAARKFGSNMFVAAAIGAAILHPDLTALFTAGEPISFIGLPVTIATYSSTVIPILLAIWIASYVERWIDKVTHASLKLIVVPSVTLLVVVPVTLITVGPLGAILGEYLSGGINFLFDNAGLFAMILLAGSFSLIIMTGMHYALVPIMINNVTVNGFDYLMPAMFLANMGQAGAAFAVAMKTKNKKFKSLSYSVSVTGLMGVTEPAMYGVNVRLKKPFIAALIGGAVGGAYLGITKVAAYIMGGSAGIPGVTSFIGPGLNFVNALIGMAIAFVAAAVAAYLIGFEDVPAENSEEQTQDAEAEAAATKEASIVSEQILSPIVGKAVSLSEVNDPTFAQEIMGKGIAIIPEKGEVLSPVNGVITTLFKTKHAIGITSDKGAEILIHVGLDTVQLDGEHFTAHMKEGDAVKVGDKITSFDIDALKKAGFDTITPVVITNTMEYKDVTPLKSGQTSSNDAVLDLTVV</sequence>
<dbReference type="GO" id="GO:0005886">
    <property type="term" value="C:plasma membrane"/>
    <property type="evidence" value="ECO:0007669"/>
    <property type="project" value="UniProtKB-SubCell"/>
</dbReference>
<dbReference type="GO" id="GO:0016301">
    <property type="term" value="F:kinase activity"/>
    <property type="evidence" value="ECO:0007669"/>
    <property type="project" value="UniProtKB-KW"/>
</dbReference>
<dbReference type="SUPFAM" id="SSF55604">
    <property type="entry name" value="Glucose permease domain IIB"/>
    <property type="match status" value="1"/>
</dbReference>